<feature type="compositionally biased region" description="Acidic residues" evidence="1">
    <location>
        <begin position="177"/>
        <end position="189"/>
    </location>
</feature>
<evidence type="ECO:0000313" key="2">
    <source>
        <dbReference type="Proteomes" id="UP000095280"/>
    </source>
</evidence>
<feature type="compositionally biased region" description="Polar residues" evidence="1">
    <location>
        <begin position="156"/>
        <end position="174"/>
    </location>
</feature>
<feature type="compositionally biased region" description="Low complexity" evidence="1">
    <location>
        <begin position="144"/>
        <end position="153"/>
    </location>
</feature>
<protein>
    <submittedName>
        <fullName evidence="3">Phorbol-ester/DAG-type domain-containing protein</fullName>
    </submittedName>
</protein>
<accession>A0A1I8JLP9</accession>
<sequence>TAASEGADSHQNDGSRCCSRGRRRCGPTGDGLAAIPPGCSTISARAPALLVAADGRRRRPRPPSPRLEKPEADRQLGPPAQPHRAAGQLAAAGRETRKLKRSWPSREREAAVEGTSEAPAGGPSTPVAQVAAPTSQNSKRNNGTATAAAAAATLSGKPSWSSSKEAGQSQQLKENIQEEQDEEEEDPDIGVESFVSGDISRPCPESEAVQTGSRAINLRILEEHLNDYRKLKQNSQAMLVFLHCLLARGAESGQTGSSLWPVVLRLAGRGLERCHRLHQAEALPRRYAYEIYSTFLHEESPLSLLASNSTPTPAGSSCTTKRCIRLSGSSASAPPPEPTRRRLSAQPLINRAQALMAPTLARLATGALADLAAKTTRRLSVGPAAGAAAAARTPEQRRLFAARCRPGLLARLRMLRQSQSAPAAAEASCLAPPAGARPRSGTGRVAGAGRVADVVRLPCQHRSAEVSAKPDGRARGLGSLGFVGIWSGAPTSDCALGRHALEPCALTKAQVCAACDRPVLYGGGATGAAMHRVELQNADCEQVVHRSCAQQLSSALCTKRAAARAKDASIGSATGGDCAISGTLHRAGVRRLQRDASTTICRWRIDEVEDWMLSGRQVQRNNPDCGKTVGDKEAKSIKKAL</sequence>
<dbReference type="InterPro" id="IPR044926">
    <property type="entry name" value="RGS_subdomain_2"/>
</dbReference>
<feature type="compositionally biased region" description="Polar residues" evidence="1">
    <location>
        <begin position="132"/>
        <end position="143"/>
    </location>
</feature>
<dbReference type="Gene3D" id="1.10.167.10">
    <property type="entry name" value="Regulator of G-protein Signalling 4, domain 2"/>
    <property type="match status" value="1"/>
</dbReference>
<proteinExistence type="predicted"/>
<feature type="region of interest" description="Disordered" evidence="1">
    <location>
        <begin position="1"/>
        <end position="210"/>
    </location>
</feature>
<dbReference type="WBParaSite" id="snap_masked-unitig_20868-processed-gene-0.0-mRNA-1">
    <property type="protein sequence ID" value="snap_masked-unitig_20868-processed-gene-0.0-mRNA-1"/>
    <property type="gene ID" value="snap_masked-unitig_20868-processed-gene-0.0"/>
</dbReference>
<reference evidence="3" key="1">
    <citation type="submission" date="2016-11" db="UniProtKB">
        <authorList>
            <consortium name="WormBaseParasite"/>
        </authorList>
    </citation>
    <scope>IDENTIFICATION</scope>
</reference>
<evidence type="ECO:0000256" key="1">
    <source>
        <dbReference type="SAM" id="MobiDB-lite"/>
    </source>
</evidence>
<keyword evidence="2" id="KW-1185">Reference proteome</keyword>
<dbReference type="Proteomes" id="UP000095280">
    <property type="component" value="Unplaced"/>
</dbReference>
<dbReference type="AlphaFoldDB" id="A0A1I8JLP9"/>
<evidence type="ECO:0000313" key="3">
    <source>
        <dbReference type="WBParaSite" id="snap_masked-unitig_20868-processed-gene-0.0-mRNA-1"/>
    </source>
</evidence>
<name>A0A1I8JLP9_9PLAT</name>
<organism evidence="2 3">
    <name type="scientific">Macrostomum lignano</name>
    <dbReference type="NCBI Taxonomy" id="282301"/>
    <lineage>
        <taxon>Eukaryota</taxon>
        <taxon>Metazoa</taxon>
        <taxon>Spiralia</taxon>
        <taxon>Lophotrochozoa</taxon>
        <taxon>Platyhelminthes</taxon>
        <taxon>Rhabditophora</taxon>
        <taxon>Macrostomorpha</taxon>
        <taxon>Macrostomida</taxon>
        <taxon>Macrostomidae</taxon>
        <taxon>Macrostomum</taxon>
    </lineage>
</organism>